<organism evidence="2 3">
    <name type="scientific">Vibrio stylophorae</name>
    <dbReference type="NCBI Taxonomy" id="659351"/>
    <lineage>
        <taxon>Bacteria</taxon>
        <taxon>Pseudomonadati</taxon>
        <taxon>Pseudomonadota</taxon>
        <taxon>Gammaproteobacteria</taxon>
        <taxon>Vibrionales</taxon>
        <taxon>Vibrionaceae</taxon>
        <taxon>Vibrio</taxon>
    </lineage>
</organism>
<feature type="signal peptide" evidence="1">
    <location>
        <begin position="1"/>
        <end position="22"/>
    </location>
</feature>
<evidence type="ECO:0008006" key="4">
    <source>
        <dbReference type="Google" id="ProtNLM"/>
    </source>
</evidence>
<sequence length="205" mass="23007">MKLKRCVYLGSALMLLSSCATMNQQECLTANWQQIGLADGANGYRISQIDAHRQACAEYGVTPDLQAYTLGYQQGLKAYCAPANGYQVGYEGKAYYGQCPEAQHAAFFAAYQNGAKHFELRSEIQRLENEYESDGRALTDLNNKIDQATLQYQIFEGSAAELRAIGLKLEQLKQQRFELLYQRAQAQRDIDARQAQLSALPLPQF</sequence>
<name>A0ABM8ZU33_9VIBR</name>
<keyword evidence="1" id="KW-0732">Signal</keyword>
<dbReference type="RefSeq" id="WP_237466245.1">
    <property type="nucleotide sequence ID" value="NZ_CAKLDI010000001.1"/>
</dbReference>
<dbReference type="InterPro" id="IPR021242">
    <property type="entry name" value="DUF2799"/>
</dbReference>
<dbReference type="Proteomes" id="UP000838672">
    <property type="component" value="Unassembled WGS sequence"/>
</dbReference>
<proteinExistence type="predicted"/>
<comment type="caution">
    <text evidence="2">The sequence shown here is derived from an EMBL/GenBank/DDBJ whole genome shotgun (WGS) entry which is preliminary data.</text>
</comment>
<dbReference type="EMBL" id="CAKLDI010000001">
    <property type="protein sequence ID" value="CAH0533827.1"/>
    <property type="molecule type" value="Genomic_DNA"/>
</dbReference>
<feature type="chain" id="PRO_5045547586" description="DUF2799 domain-containing protein" evidence="1">
    <location>
        <begin position="23"/>
        <end position="205"/>
    </location>
</feature>
<accession>A0ABM8ZU33</accession>
<dbReference type="Pfam" id="PF10973">
    <property type="entry name" value="DUF2799"/>
    <property type="match status" value="1"/>
</dbReference>
<dbReference type="PROSITE" id="PS51257">
    <property type="entry name" value="PROKAR_LIPOPROTEIN"/>
    <property type="match status" value="1"/>
</dbReference>
<reference evidence="2" key="1">
    <citation type="submission" date="2021-11" db="EMBL/GenBank/DDBJ databases">
        <authorList>
            <person name="Rodrigo-Torres L."/>
            <person name="Arahal R. D."/>
            <person name="Lucena T."/>
        </authorList>
    </citation>
    <scope>NUCLEOTIDE SEQUENCE</scope>
    <source>
        <strain evidence="2">CECT 7929</strain>
    </source>
</reference>
<gene>
    <name evidence="2" type="ORF">VST7929_01702</name>
</gene>
<evidence type="ECO:0000256" key="1">
    <source>
        <dbReference type="SAM" id="SignalP"/>
    </source>
</evidence>
<evidence type="ECO:0000313" key="2">
    <source>
        <dbReference type="EMBL" id="CAH0533827.1"/>
    </source>
</evidence>
<protein>
    <recommendedName>
        <fullName evidence="4">DUF2799 domain-containing protein</fullName>
    </recommendedName>
</protein>
<evidence type="ECO:0000313" key="3">
    <source>
        <dbReference type="Proteomes" id="UP000838672"/>
    </source>
</evidence>
<keyword evidence="3" id="KW-1185">Reference proteome</keyword>